<dbReference type="EMBL" id="LAJF01000036">
    <property type="protein sequence ID" value="KKB86484.1"/>
    <property type="molecule type" value="Genomic_DNA"/>
</dbReference>
<keyword evidence="1" id="KW-0812">Transmembrane</keyword>
<dbReference type="Proteomes" id="UP000184533">
    <property type="component" value="Unassembled WGS sequence"/>
</dbReference>
<dbReference type="PATRIC" id="fig|1121477.3.peg.1598"/>
<sequence length="138" mass="15546">MHAPARKYEVNINTLILLTGFAATAIGWGIIWGRFTADVSAMGQKYDAWIVTHDQMHKDRLAAVTGIEARTDQRISAMEGEMRKYENLAYRITVQEQGSQTLARSVEELKAAVNSQSGDIRVMREILQRLDPRSINPN</sequence>
<gene>
    <name evidence="3" type="ORF">SAMN02745223_01280</name>
    <name evidence="2" type="ORF">VW29_02720</name>
</gene>
<evidence type="ECO:0000313" key="5">
    <source>
        <dbReference type="Proteomes" id="UP000184533"/>
    </source>
</evidence>
<accession>A0A0F5LWB1</accession>
<evidence type="ECO:0000313" key="2">
    <source>
        <dbReference type="EMBL" id="KKB86484.1"/>
    </source>
</evidence>
<protein>
    <submittedName>
        <fullName evidence="2">Uncharacterized protein</fullName>
    </submittedName>
</protein>
<dbReference type="RefSeq" id="WP_046133813.1">
    <property type="nucleotide sequence ID" value="NZ_FQVC01000003.1"/>
</dbReference>
<organism evidence="2 4">
    <name type="scientific">Devosia limi DSM 17137</name>
    <dbReference type="NCBI Taxonomy" id="1121477"/>
    <lineage>
        <taxon>Bacteria</taxon>
        <taxon>Pseudomonadati</taxon>
        <taxon>Pseudomonadota</taxon>
        <taxon>Alphaproteobacteria</taxon>
        <taxon>Hyphomicrobiales</taxon>
        <taxon>Devosiaceae</taxon>
        <taxon>Devosia</taxon>
    </lineage>
</organism>
<proteinExistence type="predicted"/>
<reference evidence="2 4" key="1">
    <citation type="submission" date="2015-03" db="EMBL/GenBank/DDBJ databases">
        <authorList>
            <person name="Hassan Y.I."/>
            <person name="Lepp D."/>
            <person name="Zhou T."/>
        </authorList>
    </citation>
    <scope>NUCLEOTIDE SEQUENCE [LARGE SCALE GENOMIC DNA]</scope>
    <source>
        <strain evidence="2 4">DSM 17137</strain>
    </source>
</reference>
<evidence type="ECO:0000313" key="3">
    <source>
        <dbReference type="EMBL" id="SHE87127.1"/>
    </source>
</evidence>
<dbReference type="OrthoDB" id="8279866at2"/>
<dbReference type="STRING" id="1121477.SAMN02745223_01280"/>
<dbReference type="EMBL" id="FQVC01000003">
    <property type="protein sequence ID" value="SHE87127.1"/>
    <property type="molecule type" value="Genomic_DNA"/>
</dbReference>
<keyword evidence="1" id="KW-0472">Membrane</keyword>
<dbReference type="AlphaFoldDB" id="A0A0F5LWB1"/>
<dbReference type="Proteomes" id="UP000033608">
    <property type="component" value="Unassembled WGS sequence"/>
</dbReference>
<evidence type="ECO:0000313" key="4">
    <source>
        <dbReference type="Proteomes" id="UP000033608"/>
    </source>
</evidence>
<keyword evidence="4" id="KW-1185">Reference proteome</keyword>
<reference evidence="3 5" key="2">
    <citation type="submission" date="2016-11" db="EMBL/GenBank/DDBJ databases">
        <authorList>
            <person name="Jaros S."/>
            <person name="Januszkiewicz K."/>
            <person name="Wedrychowicz H."/>
        </authorList>
    </citation>
    <scope>NUCLEOTIDE SEQUENCE [LARGE SCALE GENOMIC DNA]</scope>
    <source>
        <strain evidence="3 5">DSM 17137</strain>
    </source>
</reference>
<name>A0A0F5LWB1_9HYPH</name>
<evidence type="ECO:0000256" key="1">
    <source>
        <dbReference type="SAM" id="Phobius"/>
    </source>
</evidence>
<keyword evidence="1" id="KW-1133">Transmembrane helix</keyword>
<feature type="transmembrane region" description="Helical" evidence="1">
    <location>
        <begin position="12"/>
        <end position="32"/>
    </location>
</feature>